<organism evidence="1">
    <name type="scientific">bioreactor metagenome</name>
    <dbReference type="NCBI Taxonomy" id="1076179"/>
    <lineage>
        <taxon>unclassified sequences</taxon>
        <taxon>metagenomes</taxon>
        <taxon>ecological metagenomes</taxon>
    </lineage>
</organism>
<comment type="caution">
    <text evidence="1">The sequence shown here is derived from an EMBL/GenBank/DDBJ whole genome shotgun (WGS) entry which is preliminary data.</text>
</comment>
<name>A0A645E3M4_9ZZZZ</name>
<dbReference type="EMBL" id="VSSQ01042748">
    <property type="protein sequence ID" value="MPM96360.1"/>
    <property type="molecule type" value="Genomic_DNA"/>
</dbReference>
<accession>A0A645E3M4</accession>
<gene>
    <name evidence="1" type="ORF">SDC9_143521</name>
</gene>
<reference evidence="1" key="1">
    <citation type="submission" date="2019-08" db="EMBL/GenBank/DDBJ databases">
        <authorList>
            <person name="Kucharzyk K."/>
            <person name="Murdoch R.W."/>
            <person name="Higgins S."/>
            <person name="Loffler F."/>
        </authorList>
    </citation>
    <scope>NUCLEOTIDE SEQUENCE</scope>
</reference>
<proteinExistence type="predicted"/>
<evidence type="ECO:0000313" key="1">
    <source>
        <dbReference type="EMBL" id="MPM96360.1"/>
    </source>
</evidence>
<sequence>MVLSVTFVSGSGNKSIADSLSHKSDIVLEISASIMSAEISAHTHTNNHRHV</sequence>
<protein>
    <submittedName>
        <fullName evidence="1">Uncharacterized protein</fullName>
    </submittedName>
</protein>
<dbReference type="AlphaFoldDB" id="A0A645E3M4"/>